<dbReference type="SUPFAM" id="SSF51556">
    <property type="entry name" value="Metallo-dependent hydrolases"/>
    <property type="match status" value="1"/>
</dbReference>
<keyword evidence="3" id="KW-0378">Hydrolase</keyword>
<dbReference type="AlphaFoldDB" id="A0A6B1G8A3"/>
<gene>
    <name evidence="3" type="ORF">F4148_17135</name>
</gene>
<evidence type="ECO:0000256" key="1">
    <source>
        <dbReference type="ARBA" id="ARBA00023239"/>
    </source>
</evidence>
<comment type="caution">
    <text evidence="3">The sequence shown here is derived from an EMBL/GenBank/DDBJ whole genome shotgun (WGS) entry which is preliminary data.</text>
</comment>
<accession>A0A6B1G8A3</accession>
<reference evidence="3" key="1">
    <citation type="submission" date="2019-09" db="EMBL/GenBank/DDBJ databases">
        <title>Characterisation of the sponge microbiome using genome-centric metagenomics.</title>
        <authorList>
            <person name="Engelberts J.P."/>
            <person name="Robbins S.J."/>
            <person name="De Goeij J.M."/>
            <person name="Aranda M."/>
            <person name="Bell S.C."/>
            <person name="Webster N.S."/>
        </authorList>
    </citation>
    <scope>NUCLEOTIDE SEQUENCE</scope>
    <source>
        <strain evidence="3">SB0675_bin_29</strain>
    </source>
</reference>
<evidence type="ECO:0000313" key="3">
    <source>
        <dbReference type="EMBL" id="MYH63395.1"/>
    </source>
</evidence>
<dbReference type="GO" id="GO:0005737">
    <property type="term" value="C:cytoplasm"/>
    <property type="evidence" value="ECO:0007669"/>
    <property type="project" value="TreeGrafter"/>
</dbReference>
<dbReference type="GO" id="GO:0019748">
    <property type="term" value="P:secondary metabolic process"/>
    <property type="evidence" value="ECO:0007669"/>
    <property type="project" value="TreeGrafter"/>
</dbReference>
<dbReference type="InterPro" id="IPR032466">
    <property type="entry name" value="Metal_Hydrolase"/>
</dbReference>
<evidence type="ECO:0000259" key="2">
    <source>
        <dbReference type="Pfam" id="PF04909"/>
    </source>
</evidence>
<dbReference type="EMBL" id="VYDA01000608">
    <property type="protein sequence ID" value="MYH63395.1"/>
    <property type="molecule type" value="Genomic_DNA"/>
</dbReference>
<dbReference type="PANTHER" id="PTHR21240">
    <property type="entry name" value="2-AMINO-3-CARBOXYLMUCONATE-6-SEMIALDEHYDE DECARBOXYLASE"/>
    <property type="match status" value="1"/>
</dbReference>
<protein>
    <submittedName>
        <fullName evidence="3">Amidohydrolase family protein</fullName>
    </submittedName>
</protein>
<dbReference type="InterPro" id="IPR006680">
    <property type="entry name" value="Amidohydro-rel"/>
</dbReference>
<feature type="domain" description="Amidohydrolase-related" evidence="2">
    <location>
        <begin position="136"/>
        <end position="294"/>
    </location>
</feature>
<name>A0A6B1G8A3_9CHLR</name>
<keyword evidence="1" id="KW-0456">Lyase</keyword>
<dbReference type="PANTHER" id="PTHR21240:SF28">
    <property type="entry name" value="ISO-OROTATE DECARBOXYLASE (EUROFUNG)"/>
    <property type="match status" value="1"/>
</dbReference>
<sequence length="305" mass="34362">MATDEQSIIVRRVEPSSNPVQDEDLDEYGEELSGLTIVDVDVHVDDTLMYMLDYMEGHFRKRMETVLQADFKGEPGNSLRNMIAHIAWLGSSYDKPPRAKLATKEDLLARMEKGIIDYSILFPSELLPVGYLPEPEWAAALATAYNQYMVDAYQDLDGVKIAIVVAPQHPDRAAEEIDRHAAHPDVVSVCIPDVGVNPPIGDEKYWPMFAAAARHDLPISFHGIEALIHDNYPLRVAHFHTLMQVNSMGFPFTSMLQIMSVVCAGIPVRFPNLKFAILEAGLTWMPFIMYRLDAAYLRYRTELPA</sequence>
<dbReference type="Gene3D" id="3.20.20.140">
    <property type="entry name" value="Metal-dependent hydrolases"/>
    <property type="match status" value="1"/>
</dbReference>
<feature type="non-terminal residue" evidence="3">
    <location>
        <position position="305"/>
    </location>
</feature>
<organism evidence="3">
    <name type="scientific">Caldilineaceae bacterium SB0675_bin_29</name>
    <dbReference type="NCBI Taxonomy" id="2605266"/>
    <lineage>
        <taxon>Bacteria</taxon>
        <taxon>Bacillati</taxon>
        <taxon>Chloroflexota</taxon>
        <taxon>Caldilineae</taxon>
        <taxon>Caldilineales</taxon>
        <taxon>Caldilineaceae</taxon>
    </lineage>
</organism>
<dbReference type="InterPro" id="IPR032465">
    <property type="entry name" value="ACMSD"/>
</dbReference>
<dbReference type="Pfam" id="PF04909">
    <property type="entry name" value="Amidohydro_2"/>
    <property type="match status" value="1"/>
</dbReference>
<dbReference type="GO" id="GO:0016831">
    <property type="term" value="F:carboxy-lyase activity"/>
    <property type="evidence" value="ECO:0007669"/>
    <property type="project" value="InterPro"/>
</dbReference>
<proteinExistence type="predicted"/>
<dbReference type="GO" id="GO:0016787">
    <property type="term" value="F:hydrolase activity"/>
    <property type="evidence" value="ECO:0007669"/>
    <property type="project" value="UniProtKB-KW"/>
</dbReference>